<proteinExistence type="predicted"/>
<evidence type="ECO:0000313" key="1">
    <source>
        <dbReference type="EMBL" id="KAH3698294.1"/>
    </source>
</evidence>
<dbReference type="Proteomes" id="UP000828390">
    <property type="component" value="Unassembled WGS sequence"/>
</dbReference>
<evidence type="ECO:0000313" key="2">
    <source>
        <dbReference type="Proteomes" id="UP000828390"/>
    </source>
</evidence>
<protein>
    <submittedName>
        <fullName evidence="1">Uncharacterized protein</fullName>
    </submittedName>
</protein>
<sequence>MMCVVSDVGEELVDCVPFGGPGAVVKVAVALVVKQLPQKLVYIVAQRKTEKK</sequence>
<keyword evidence="2" id="KW-1185">Reference proteome</keyword>
<reference evidence="1" key="1">
    <citation type="journal article" date="2019" name="bioRxiv">
        <title>The Genome of the Zebra Mussel, Dreissena polymorpha: A Resource for Invasive Species Research.</title>
        <authorList>
            <person name="McCartney M.A."/>
            <person name="Auch B."/>
            <person name="Kono T."/>
            <person name="Mallez S."/>
            <person name="Zhang Y."/>
            <person name="Obille A."/>
            <person name="Becker A."/>
            <person name="Abrahante J.E."/>
            <person name="Garbe J."/>
            <person name="Badalamenti J.P."/>
            <person name="Herman A."/>
            <person name="Mangelson H."/>
            <person name="Liachko I."/>
            <person name="Sullivan S."/>
            <person name="Sone E.D."/>
            <person name="Koren S."/>
            <person name="Silverstein K.A.T."/>
            <person name="Beckman K.B."/>
            <person name="Gohl D.M."/>
        </authorList>
    </citation>
    <scope>NUCLEOTIDE SEQUENCE</scope>
    <source>
        <strain evidence="1">Duluth1</strain>
        <tissue evidence="1">Whole animal</tissue>
    </source>
</reference>
<organism evidence="1 2">
    <name type="scientific">Dreissena polymorpha</name>
    <name type="common">Zebra mussel</name>
    <name type="synonym">Mytilus polymorpha</name>
    <dbReference type="NCBI Taxonomy" id="45954"/>
    <lineage>
        <taxon>Eukaryota</taxon>
        <taxon>Metazoa</taxon>
        <taxon>Spiralia</taxon>
        <taxon>Lophotrochozoa</taxon>
        <taxon>Mollusca</taxon>
        <taxon>Bivalvia</taxon>
        <taxon>Autobranchia</taxon>
        <taxon>Heteroconchia</taxon>
        <taxon>Euheterodonta</taxon>
        <taxon>Imparidentia</taxon>
        <taxon>Neoheterodontei</taxon>
        <taxon>Myida</taxon>
        <taxon>Dreissenoidea</taxon>
        <taxon>Dreissenidae</taxon>
        <taxon>Dreissena</taxon>
    </lineage>
</organism>
<dbReference type="EMBL" id="JAIWYP010000016">
    <property type="protein sequence ID" value="KAH3698294.1"/>
    <property type="molecule type" value="Genomic_DNA"/>
</dbReference>
<gene>
    <name evidence="1" type="ORF">DPMN_085813</name>
</gene>
<reference evidence="1" key="2">
    <citation type="submission" date="2020-11" db="EMBL/GenBank/DDBJ databases">
        <authorList>
            <person name="McCartney M.A."/>
            <person name="Auch B."/>
            <person name="Kono T."/>
            <person name="Mallez S."/>
            <person name="Becker A."/>
            <person name="Gohl D.M."/>
            <person name="Silverstein K.A.T."/>
            <person name="Koren S."/>
            <person name="Bechman K.B."/>
            <person name="Herman A."/>
            <person name="Abrahante J.E."/>
            <person name="Garbe J."/>
        </authorList>
    </citation>
    <scope>NUCLEOTIDE SEQUENCE</scope>
    <source>
        <strain evidence="1">Duluth1</strain>
        <tissue evidence="1">Whole animal</tissue>
    </source>
</reference>
<accession>A0A9D3YGR4</accession>
<comment type="caution">
    <text evidence="1">The sequence shown here is derived from an EMBL/GenBank/DDBJ whole genome shotgun (WGS) entry which is preliminary data.</text>
</comment>
<dbReference type="AlphaFoldDB" id="A0A9D3YGR4"/>
<name>A0A9D3YGR4_DREPO</name>